<evidence type="ECO:0000313" key="2">
    <source>
        <dbReference type="EMBL" id="OBS26927.1"/>
    </source>
</evidence>
<dbReference type="OMA" id="DNWELET"/>
<name>A0A1B8B2H4_FUSPO</name>
<feature type="compositionally biased region" description="Acidic residues" evidence="1">
    <location>
        <begin position="44"/>
        <end position="87"/>
    </location>
</feature>
<dbReference type="AlphaFoldDB" id="A0A1B8B2H4"/>
<dbReference type="Proteomes" id="UP000091967">
    <property type="component" value="Unassembled WGS sequence"/>
</dbReference>
<organism evidence="2 3">
    <name type="scientific">Fusarium poae</name>
    <dbReference type="NCBI Taxonomy" id="36050"/>
    <lineage>
        <taxon>Eukaryota</taxon>
        <taxon>Fungi</taxon>
        <taxon>Dikarya</taxon>
        <taxon>Ascomycota</taxon>
        <taxon>Pezizomycotina</taxon>
        <taxon>Sordariomycetes</taxon>
        <taxon>Hypocreomycetidae</taxon>
        <taxon>Hypocreales</taxon>
        <taxon>Nectriaceae</taxon>
        <taxon>Fusarium</taxon>
    </lineage>
</organism>
<evidence type="ECO:0000256" key="1">
    <source>
        <dbReference type="SAM" id="MobiDB-lite"/>
    </source>
</evidence>
<dbReference type="OrthoDB" id="5104393at2759"/>
<feature type="region of interest" description="Disordered" evidence="1">
    <location>
        <begin position="34"/>
        <end position="131"/>
    </location>
</feature>
<reference evidence="2 3" key="1">
    <citation type="submission" date="2016-06" db="EMBL/GenBank/DDBJ databases">
        <title>Living apart together: crosstalk between the core and supernumerary genomes in a fungal plant pathogen.</title>
        <authorList>
            <person name="Vanheule A."/>
            <person name="Audenaert K."/>
            <person name="Warris S."/>
            <person name="Van De Geest H."/>
            <person name="Schijlen E."/>
            <person name="Hofte M."/>
            <person name="De Saeger S."/>
            <person name="Haesaert G."/>
            <person name="Waalwijk C."/>
            <person name="Van Der Lee T."/>
        </authorList>
    </citation>
    <scope>NUCLEOTIDE SEQUENCE [LARGE SCALE GENOMIC DNA]</scope>
    <source>
        <strain evidence="2 3">2516</strain>
    </source>
</reference>
<accession>A0A1B8B2H4</accession>
<gene>
    <name evidence="2" type="ORF">FPOA_00868</name>
</gene>
<dbReference type="STRING" id="36050.A0A1B8B2H4"/>
<keyword evidence="3" id="KW-1185">Reference proteome</keyword>
<dbReference type="EMBL" id="LYXU01000001">
    <property type="protein sequence ID" value="OBS26927.1"/>
    <property type="molecule type" value="Genomic_DNA"/>
</dbReference>
<comment type="caution">
    <text evidence="2">The sequence shown here is derived from an EMBL/GenBank/DDBJ whole genome shotgun (WGS) entry which is preliminary data.</text>
</comment>
<proteinExistence type="predicted"/>
<sequence length="244" mass="27965">MDRVFFYREYTEGISTAIKQQRLSRITQNITTFNQNYRGHKDDNDADEDEDNNDDEDIEDEDNNDDEDIEDEDDNDDEDNHEVEDNNDYDHSMKSSPNHLVEGETSDQEPQERDQIALDASSNTNLTSPRPEVSDEISRLFDCLINVPHLLAYGDTAKLLSYCKDNWELETEEQTLMLLSVGLRQGTLGVHNVEFGNDRALYGHFTAIFCCLHDDPSSGGFNNLHSNIRRALDFASICSRTLRT</sequence>
<evidence type="ECO:0000313" key="3">
    <source>
        <dbReference type="Proteomes" id="UP000091967"/>
    </source>
</evidence>
<protein>
    <submittedName>
        <fullName evidence="2">Uncharacterized protein</fullName>
    </submittedName>
</protein>